<name>A0A9D1FAD0_9FIRM</name>
<dbReference type="InterPro" id="IPR010994">
    <property type="entry name" value="RuvA_2-like"/>
</dbReference>
<dbReference type="AlphaFoldDB" id="A0A9D1FAD0"/>
<evidence type="ECO:0000313" key="2">
    <source>
        <dbReference type="Proteomes" id="UP000886741"/>
    </source>
</evidence>
<organism evidence="1 2">
    <name type="scientific">Candidatus Avoscillospira avistercoris</name>
    <dbReference type="NCBI Taxonomy" id="2840707"/>
    <lineage>
        <taxon>Bacteria</taxon>
        <taxon>Bacillati</taxon>
        <taxon>Bacillota</taxon>
        <taxon>Clostridia</taxon>
        <taxon>Eubacteriales</taxon>
        <taxon>Oscillospiraceae</taxon>
        <taxon>Oscillospiraceae incertae sedis</taxon>
        <taxon>Candidatus Avoscillospira</taxon>
    </lineage>
</organism>
<comment type="caution">
    <text evidence="1">The sequence shown here is derived from an EMBL/GenBank/DDBJ whole genome shotgun (WGS) entry which is preliminary data.</text>
</comment>
<gene>
    <name evidence="1" type="ORF">IAA83_06845</name>
</gene>
<accession>A0A9D1FAD0</accession>
<protein>
    <submittedName>
        <fullName evidence="1">Helix-hairpin-helix domain-containing protein</fullName>
    </submittedName>
</protein>
<dbReference type="Proteomes" id="UP000886741">
    <property type="component" value="Unassembled WGS sequence"/>
</dbReference>
<proteinExistence type="predicted"/>
<sequence>YRENNGPFVLTEDLLEVSGIGEKKLEALDGLICVK</sequence>
<dbReference type="Pfam" id="PF12836">
    <property type="entry name" value="HHH_3"/>
    <property type="match status" value="1"/>
</dbReference>
<dbReference type="EMBL" id="DVJJ01000104">
    <property type="protein sequence ID" value="HIS65070.1"/>
    <property type="molecule type" value="Genomic_DNA"/>
</dbReference>
<dbReference type="Gene3D" id="1.10.150.280">
    <property type="entry name" value="AF1531-like domain"/>
    <property type="match status" value="1"/>
</dbReference>
<evidence type="ECO:0000313" key="1">
    <source>
        <dbReference type="EMBL" id="HIS65070.1"/>
    </source>
</evidence>
<reference evidence="1" key="1">
    <citation type="submission" date="2020-10" db="EMBL/GenBank/DDBJ databases">
        <authorList>
            <person name="Gilroy R."/>
        </authorList>
    </citation>
    <scope>NUCLEOTIDE SEQUENCE</scope>
    <source>
        <strain evidence="1">ChiBcec16-1751</strain>
    </source>
</reference>
<dbReference type="SUPFAM" id="SSF47781">
    <property type="entry name" value="RuvA domain 2-like"/>
    <property type="match status" value="1"/>
</dbReference>
<feature type="non-terminal residue" evidence="1">
    <location>
        <position position="1"/>
    </location>
</feature>
<reference evidence="1" key="2">
    <citation type="journal article" date="2021" name="PeerJ">
        <title>Extensive microbial diversity within the chicken gut microbiome revealed by metagenomics and culture.</title>
        <authorList>
            <person name="Gilroy R."/>
            <person name="Ravi A."/>
            <person name="Getino M."/>
            <person name="Pursley I."/>
            <person name="Horton D.L."/>
            <person name="Alikhan N.F."/>
            <person name="Baker D."/>
            <person name="Gharbi K."/>
            <person name="Hall N."/>
            <person name="Watson M."/>
            <person name="Adriaenssens E.M."/>
            <person name="Foster-Nyarko E."/>
            <person name="Jarju S."/>
            <person name="Secka A."/>
            <person name="Antonio M."/>
            <person name="Oren A."/>
            <person name="Chaudhuri R.R."/>
            <person name="La Ragione R."/>
            <person name="Hildebrand F."/>
            <person name="Pallen M.J."/>
        </authorList>
    </citation>
    <scope>NUCLEOTIDE SEQUENCE</scope>
    <source>
        <strain evidence="1">ChiBcec16-1751</strain>
    </source>
</reference>